<sequence length="219" mass="25939">MKIDFNFSPNSTLSFHNYIKTDYNNRFNSWKNCYEAFADINQDENVLALHLGFYLASWGMYRGSAAIFQKDYTIHIKAVQIIKDFYDLRCDTILEVTSLDISRIIYLTKALYKHYNSLQYMMKEELVDRKPTDTLISKIIIGTLGCSPAFDRYYNNGVKANGFTFNKMNEKSYKELFQFVEDNKADLIKLQQELYKIDTIHYPLLKVVDMYFWHEGYNL</sequence>
<keyword evidence="2" id="KW-1185">Reference proteome</keyword>
<accession>A0ABW5Z353</accession>
<gene>
    <name evidence="1" type="ORF">ACFSX9_00445</name>
</gene>
<comment type="caution">
    <text evidence="1">The sequence shown here is derived from an EMBL/GenBank/DDBJ whole genome shotgun (WGS) entry which is preliminary data.</text>
</comment>
<evidence type="ECO:0000313" key="2">
    <source>
        <dbReference type="Proteomes" id="UP001597549"/>
    </source>
</evidence>
<dbReference type="Proteomes" id="UP001597549">
    <property type="component" value="Unassembled WGS sequence"/>
</dbReference>
<proteinExistence type="predicted"/>
<organism evidence="1 2">
    <name type="scientific">Flavobacterium ardleyense</name>
    <dbReference type="NCBI Taxonomy" id="2038737"/>
    <lineage>
        <taxon>Bacteria</taxon>
        <taxon>Pseudomonadati</taxon>
        <taxon>Bacteroidota</taxon>
        <taxon>Flavobacteriia</taxon>
        <taxon>Flavobacteriales</taxon>
        <taxon>Flavobacteriaceae</taxon>
        <taxon>Flavobacterium</taxon>
    </lineage>
</organism>
<protein>
    <submittedName>
        <fullName evidence="1">Uncharacterized protein</fullName>
    </submittedName>
</protein>
<dbReference type="EMBL" id="JBHUOL010000001">
    <property type="protein sequence ID" value="MFD2907192.1"/>
    <property type="molecule type" value="Genomic_DNA"/>
</dbReference>
<name>A0ABW5Z353_9FLAO</name>
<reference evidence="2" key="1">
    <citation type="journal article" date="2019" name="Int. J. Syst. Evol. Microbiol.">
        <title>The Global Catalogue of Microorganisms (GCM) 10K type strain sequencing project: providing services to taxonomists for standard genome sequencing and annotation.</title>
        <authorList>
            <consortium name="The Broad Institute Genomics Platform"/>
            <consortium name="The Broad Institute Genome Sequencing Center for Infectious Disease"/>
            <person name="Wu L."/>
            <person name="Ma J."/>
        </authorList>
    </citation>
    <scope>NUCLEOTIDE SEQUENCE [LARGE SCALE GENOMIC DNA]</scope>
    <source>
        <strain evidence="2">KCTC 52644</strain>
    </source>
</reference>
<evidence type="ECO:0000313" key="1">
    <source>
        <dbReference type="EMBL" id="MFD2907192.1"/>
    </source>
</evidence>
<dbReference type="RefSeq" id="WP_379803011.1">
    <property type="nucleotide sequence ID" value="NZ_JBHUOL010000001.1"/>
</dbReference>